<reference evidence="1 2" key="1">
    <citation type="journal article" date="2024" name="Commun. Biol.">
        <title>Comparative genomic analysis of thermophilic fungi reveals convergent evolutionary adaptations and gene losses.</title>
        <authorList>
            <person name="Steindorff A.S."/>
            <person name="Aguilar-Pontes M.V."/>
            <person name="Robinson A.J."/>
            <person name="Andreopoulos B."/>
            <person name="LaButti K."/>
            <person name="Kuo A."/>
            <person name="Mondo S."/>
            <person name="Riley R."/>
            <person name="Otillar R."/>
            <person name="Haridas S."/>
            <person name="Lipzen A."/>
            <person name="Grimwood J."/>
            <person name="Schmutz J."/>
            <person name="Clum A."/>
            <person name="Reid I.D."/>
            <person name="Moisan M.C."/>
            <person name="Butler G."/>
            <person name="Nguyen T.T.M."/>
            <person name="Dewar K."/>
            <person name="Conant G."/>
            <person name="Drula E."/>
            <person name="Henrissat B."/>
            <person name="Hansel C."/>
            <person name="Singer S."/>
            <person name="Hutchinson M.I."/>
            <person name="de Vries R.P."/>
            <person name="Natvig D.O."/>
            <person name="Powell A.J."/>
            <person name="Tsang A."/>
            <person name="Grigoriev I.V."/>
        </authorList>
    </citation>
    <scope>NUCLEOTIDE SEQUENCE [LARGE SCALE GENOMIC DNA]</scope>
    <source>
        <strain evidence="1 2">CBS 494.80</strain>
    </source>
</reference>
<accession>A0ABR4CGF7</accession>
<keyword evidence="2" id="KW-1185">Reference proteome</keyword>
<proteinExistence type="predicted"/>
<sequence length="134" mass="15589">MPSWPSNLLSSSTVLLGFCYRLYKFFTTPKQITHGVVLLIISNPAVVCETLLVEFTFEIRQLKNLTFSNQVFFPHQFTSPSCDILLVLSTTRFRSATEQSEKTNLTRPKHQLLYLVRRRDELEASLTLTTHWRH</sequence>
<dbReference type="EMBL" id="JAZHXI010000008">
    <property type="protein sequence ID" value="KAL2069056.1"/>
    <property type="molecule type" value="Genomic_DNA"/>
</dbReference>
<comment type="caution">
    <text evidence="1">The sequence shown here is derived from an EMBL/GenBank/DDBJ whole genome shotgun (WGS) entry which is preliminary data.</text>
</comment>
<name>A0ABR4CGF7_9HELO</name>
<evidence type="ECO:0000313" key="2">
    <source>
        <dbReference type="Proteomes" id="UP001595075"/>
    </source>
</evidence>
<gene>
    <name evidence="1" type="ORF">VTL71DRAFT_15394</name>
</gene>
<organism evidence="1 2">
    <name type="scientific">Oculimacula yallundae</name>
    <dbReference type="NCBI Taxonomy" id="86028"/>
    <lineage>
        <taxon>Eukaryota</taxon>
        <taxon>Fungi</taxon>
        <taxon>Dikarya</taxon>
        <taxon>Ascomycota</taxon>
        <taxon>Pezizomycotina</taxon>
        <taxon>Leotiomycetes</taxon>
        <taxon>Helotiales</taxon>
        <taxon>Ploettnerulaceae</taxon>
        <taxon>Oculimacula</taxon>
    </lineage>
</organism>
<protein>
    <recommendedName>
        <fullName evidence="3">Secreted protein</fullName>
    </recommendedName>
</protein>
<dbReference type="Proteomes" id="UP001595075">
    <property type="component" value="Unassembled WGS sequence"/>
</dbReference>
<evidence type="ECO:0008006" key="3">
    <source>
        <dbReference type="Google" id="ProtNLM"/>
    </source>
</evidence>
<evidence type="ECO:0000313" key="1">
    <source>
        <dbReference type="EMBL" id="KAL2069056.1"/>
    </source>
</evidence>